<evidence type="ECO:0000313" key="2">
    <source>
        <dbReference type="EMBL" id="RZT58119.1"/>
    </source>
</evidence>
<feature type="transmembrane region" description="Helical" evidence="1">
    <location>
        <begin position="56"/>
        <end position="77"/>
    </location>
</feature>
<name>A0A4V2FMK7_9MICO</name>
<gene>
    <name evidence="2" type="ORF">EV140_2359</name>
</gene>
<proteinExistence type="predicted"/>
<keyword evidence="1" id="KW-0812">Transmembrane</keyword>
<feature type="transmembrane region" description="Helical" evidence="1">
    <location>
        <begin position="89"/>
        <end position="112"/>
    </location>
</feature>
<dbReference type="RefSeq" id="WP_130284137.1">
    <property type="nucleotide sequence ID" value="NZ_SGXT01000018.1"/>
</dbReference>
<dbReference type="EMBL" id="SGXT01000018">
    <property type="protein sequence ID" value="RZT58119.1"/>
    <property type="molecule type" value="Genomic_DNA"/>
</dbReference>
<evidence type="ECO:0000313" key="3">
    <source>
        <dbReference type="Proteomes" id="UP000292408"/>
    </source>
</evidence>
<dbReference type="AlphaFoldDB" id="A0A4V2FMK7"/>
<protein>
    <submittedName>
        <fullName evidence="2">Uncharacterized protein</fullName>
    </submittedName>
</protein>
<keyword evidence="1" id="KW-0472">Membrane</keyword>
<comment type="caution">
    <text evidence="2">The sequence shown here is derived from an EMBL/GenBank/DDBJ whole genome shotgun (WGS) entry which is preliminary data.</text>
</comment>
<keyword evidence="3" id="KW-1185">Reference proteome</keyword>
<dbReference type="Proteomes" id="UP000292408">
    <property type="component" value="Unassembled WGS sequence"/>
</dbReference>
<keyword evidence="1" id="KW-1133">Transmembrane helix</keyword>
<dbReference type="OrthoDB" id="5121989at2"/>
<evidence type="ECO:0000256" key="1">
    <source>
        <dbReference type="SAM" id="Phobius"/>
    </source>
</evidence>
<sequence length="113" mass="12072">MTTDRSTAPTRFGIAHIVVTVIFGLIAAWFLFQGLSQLIEFPLVLEQQGVADSTPWAALWIGLLQVPVFFVGAVLVLRRRPIGQFALGLMVAVASIAAVRLSIIAIASGVIVT</sequence>
<organism evidence="2 3">
    <name type="scientific">Microcella alkaliphila</name>
    <dbReference type="NCBI Taxonomy" id="279828"/>
    <lineage>
        <taxon>Bacteria</taxon>
        <taxon>Bacillati</taxon>
        <taxon>Actinomycetota</taxon>
        <taxon>Actinomycetes</taxon>
        <taxon>Micrococcales</taxon>
        <taxon>Microbacteriaceae</taxon>
        <taxon>Microcella</taxon>
    </lineage>
</organism>
<reference evidence="2 3" key="1">
    <citation type="journal article" date="2015" name="Stand. Genomic Sci.">
        <title>Genomic Encyclopedia of Bacterial and Archaeal Type Strains, Phase III: the genomes of soil and plant-associated and newly described type strains.</title>
        <authorList>
            <person name="Whitman W.B."/>
            <person name="Woyke T."/>
            <person name="Klenk H.P."/>
            <person name="Zhou Y."/>
            <person name="Lilburn T.G."/>
            <person name="Beck B.J."/>
            <person name="De Vos P."/>
            <person name="Vandamme P."/>
            <person name="Eisen J.A."/>
            <person name="Garrity G."/>
            <person name="Hugenholtz P."/>
            <person name="Kyrpides N.C."/>
        </authorList>
    </citation>
    <scope>NUCLEOTIDE SEQUENCE [LARGE SCALE GENOMIC DNA]</scope>
    <source>
        <strain evidence="2 3">AC4r</strain>
    </source>
</reference>
<accession>A0A4V2FMK7</accession>
<feature type="transmembrane region" description="Helical" evidence="1">
    <location>
        <begin position="12"/>
        <end position="36"/>
    </location>
</feature>